<proteinExistence type="predicted"/>
<comment type="caution">
    <text evidence="2">The sequence shown here is derived from an EMBL/GenBank/DDBJ whole genome shotgun (WGS) entry which is preliminary data.</text>
</comment>
<dbReference type="AlphaFoldDB" id="A0A9N9CF41"/>
<dbReference type="OrthoDB" id="2326052at2759"/>
<evidence type="ECO:0000313" key="2">
    <source>
        <dbReference type="EMBL" id="CAG8601252.1"/>
    </source>
</evidence>
<feature type="non-terminal residue" evidence="2">
    <location>
        <position position="1125"/>
    </location>
</feature>
<keyword evidence="3" id="KW-1185">Reference proteome</keyword>
<accession>A0A9N9CF41</accession>
<protein>
    <submittedName>
        <fullName evidence="2">10078_t:CDS:1</fullName>
    </submittedName>
</protein>
<dbReference type="EMBL" id="CAJVPZ010008737">
    <property type="protein sequence ID" value="CAG8601252.1"/>
    <property type="molecule type" value="Genomic_DNA"/>
</dbReference>
<gene>
    <name evidence="2" type="ORF">RFULGI_LOCUS6611</name>
</gene>
<sequence>TLKELFTVFFFGTILSFGLLYGTEAAYNKVIKFVGYLWQKTADKLKNETNIISYANFLKNWRSVNFLVLPAVETAENYSTNLTSQTISQIINNGKLEINHKGTLLISSLETTLNAIARTAIRYRDEIRDDENLFRSTEQKEFEIRNDNPNSTDSDSKDKSPADNSTHIIKSRAWDNVRIYSTKDAIEAFRSQSERYLYSNVAHEVGDGVGQTSENETDPKYVYAYNTHSNNNKVATSSSSYGISTNENVQSLDKKKKSRITNEYSDFFQYNLSSQSNFFNSIDKLNLPETVNESDTYSSVKIHPIICWNAIEQKYIFSNPNEWPSFPHKAKVVGFIGTKKSGRTTAIHSLLFELGYSLTGEQIAKSLLPVGVMMYVLKKHNLIFLDCCDVADSAINEDGNPDQITFTHGFQNSKEFIWQYIPEEMIATRTLANDNFAFPTAILERIKETDLHVLSIYSQAILAGVTYESDIENKNLIPFYNGIEACWKSLFTEIMSNNILSQSVTDAINHEIIQYADVQTGGLIQEYIDSVNQLVKDVEPYLPVRIPPPTSGENDQASLQLDEQFYRLKQMTYYGIAEYSKKCVQEAVEQRKSTNMENFLEEIKHIVDKQLTVLTRNEPFSALNEYQQFVIVSTALTRLNTDIALYVSRYILDDKNKLLNLFSPDLSGDMLGGYHEMIRNYRWLALQRIASLEDNECTNNLITCALPWIINFLKKLPYDRASKEIHSYAILFANTLIIAESTMQKRQKNAEQRKNNKVSSLRQPATINDINKKRERIENDEAYGEVRMGLLSQKCFKPVFQKLLHDYKYSDQNIYLKSDNVRRYAQYIKNLLFAPHNSPIQALSLDQISTSEKNTLRLMTFKMVDLCVKNFWEHHPEVKERATSSQLSVIYNTRSLLGLLNRIYWITAVKNKNENIQGSFIIFGTSTIATPEQNIHSLSSPNDSSETFADEMIQRIGLNNWHNLISLTSISHALSNYITKIDPDNSLNIREAVFDIRDEALTLLWNLAECSGISLGVSKKVMTTIDFRSADVIDGFSNISSFDENGVNRVKFLVNRVIGKVNAKEATDQIEITTQELSNRFVIGKNRAIEYKKRVEISEDIEKQIEEQRLKPDVQAVKEARLKKF</sequence>
<evidence type="ECO:0000256" key="1">
    <source>
        <dbReference type="SAM" id="MobiDB-lite"/>
    </source>
</evidence>
<dbReference type="Proteomes" id="UP000789396">
    <property type="component" value="Unassembled WGS sequence"/>
</dbReference>
<reference evidence="2" key="1">
    <citation type="submission" date="2021-06" db="EMBL/GenBank/DDBJ databases">
        <authorList>
            <person name="Kallberg Y."/>
            <person name="Tangrot J."/>
            <person name="Rosling A."/>
        </authorList>
    </citation>
    <scope>NUCLEOTIDE SEQUENCE</scope>
    <source>
        <strain evidence="2">IN212</strain>
    </source>
</reference>
<feature type="non-terminal residue" evidence="2">
    <location>
        <position position="1"/>
    </location>
</feature>
<organism evidence="2 3">
    <name type="scientific">Racocetra fulgida</name>
    <dbReference type="NCBI Taxonomy" id="60492"/>
    <lineage>
        <taxon>Eukaryota</taxon>
        <taxon>Fungi</taxon>
        <taxon>Fungi incertae sedis</taxon>
        <taxon>Mucoromycota</taxon>
        <taxon>Glomeromycotina</taxon>
        <taxon>Glomeromycetes</taxon>
        <taxon>Diversisporales</taxon>
        <taxon>Gigasporaceae</taxon>
        <taxon>Racocetra</taxon>
    </lineage>
</organism>
<feature type="region of interest" description="Disordered" evidence="1">
    <location>
        <begin position="138"/>
        <end position="167"/>
    </location>
</feature>
<name>A0A9N9CF41_9GLOM</name>
<evidence type="ECO:0000313" key="3">
    <source>
        <dbReference type="Proteomes" id="UP000789396"/>
    </source>
</evidence>